<keyword evidence="2" id="KW-0808">Transferase</keyword>
<organism evidence="2 3">
    <name type="scientific">Rarobacter faecitabidus</name>
    <dbReference type="NCBI Taxonomy" id="13243"/>
    <lineage>
        <taxon>Bacteria</taxon>
        <taxon>Bacillati</taxon>
        <taxon>Actinomycetota</taxon>
        <taxon>Actinomycetes</taxon>
        <taxon>Micrococcales</taxon>
        <taxon>Rarobacteraceae</taxon>
        <taxon>Rarobacter</taxon>
    </lineage>
</organism>
<sequence length="249" mass="26590">MDGMNHAPDITRIQTAQDIRSAYDGVLTPSFPERELSEFAPVASSIESGELVAFGTHGPGGEVASMIGVEVRGRVAMIVYLAIAPSLRGGGIGGALLDRAVRYARDEAGADYVLLEVERPDVHASSPEFGDPVRRLRFYERRGLEVLDVPFFVPSLRPGFERTPALLLGTLWASDAVRAGEGVLAAPILDFIREYFTATEGSFGEDEASAAIADALAGRTVRLRPAADYANSPAGLLPGSLIERPDPPR</sequence>
<comment type="caution">
    <text evidence="2">The sequence shown here is derived from an EMBL/GenBank/DDBJ whole genome shotgun (WGS) entry which is preliminary data.</text>
</comment>
<evidence type="ECO:0000313" key="2">
    <source>
        <dbReference type="EMBL" id="TQL64084.1"/>
    </source>
</evidence>
<evidence type="ECO:0000259" key="1">
    <source>
        <dbReference type="PROSITE" id="PS51186"/>
    </source>
</evidence>
<accession>A0A542ZUQ3</accession>
<evidence type="ECO:0000313" key="3">
    <source>
        <dbReference type="Proteomes" id="UP000315389"/>
    </source>
</evidence>
<dbReference type="SUPFAM" id="SSF55729">
    <property type="entry name" value="Acyl-CoA N-acyltransferases (Nat)"/>
    <property type="match status" value="1"/>
</dbReference>
<dbReference type="Gene3D" id="3.40.630.30">
    <property type="match status" value="1"/>
</dbReference>
<proteinExistence type="predicted"/>
<dbReference type="GO" id="GO:0016747">
    <property type="term" value="F:acyltransferase activity, transferring groups other than amino-acyl groups"/>
    <property type="evidence" value="ECO:0007669"/>
    <property type="project" value="InterPro"/>
</dbReference>
<reference evidence="2 3" key="1">
    <citation type="submission" date="2019-06" db="EMBL/GenBank/DDBJ databases">
        <title>Sequencing the genomes of 1000 actinobacteria strains.</title>
        <authorList>
            <person name="Klenk H.-P."/>
        </authorList>
    </citation>
    <scope>NUCLEOTIDE SEQUENCE [LARGE SCALE GENOMIC DNA]</scope>
    <source>
        <strain evidence="2 3">DSM 4813</strain>
    </source>
</reference>
<protein>
    <submittedName>
        <fullName evidence="2">Acetyltransferase (GNAT) family protein</fullName>
    </submittedName>
</protein>
<dbReference type="CDD" id="cd04301">
    <property type="entry name" value="NAT_SF"/>
    <property type="match status" value="1"/>
</dbReference>
<dbReference type="Pfam" id="PF00583">
    <property type="entry name" value="Acetyltransf_1"/>
    <property type="match status" value="1"/>
</dbReference>
<dbReference type="OrthoDB" id="3729649at2"/>
<dbReference type="PROSITE" id="PS51186">
    <property type="entry name" value="GNAT"/>
    <property type="match status" value="1"/>
</dbReference>
<name>A0A542ZUQ3_RARFA</name>
<dbReference type="InterPro" id="IPR000182">
    <property type="entry name" value="GNAT_dom"/>
</dbReference>
<dbReference type="InterPro" id="IPR016181">
    <property type="entry name" value="Acyl_CoA_acyltransferase"/>
</dbReference>
<dbReference type="EMBL" id="VFOS01000001">
    <property type="protein sequence ID" value="TQL64084.1"/>
    <property type="molecule type" value="Genomic_DNA"/>
</dbReference>
<gene>
    <name evidence="2" type="ORF">FB461_0569</name>
</gene>
<feature type="domain" description="N-acetyltransferase" evidence="1">
    <location>
        <begin position="5"/>
        <end position="190"/>
    </location>
</feature>
<dbReference type="Proteomes" id="UP000315389">
    <property type="component" value="Unassembled WGS sequence"/>
</dbReference>
<keyword evidence="3" id="KW-1185">Reference proteome</keyword>
<dbReference type="AlphaFoldDB" id="A0A542ZUQ3"/>